<protein>
    <submittedName>
        <fullName evidence="1">Uncharacterized protein</fullName>
    </submittedName>
</protein>
<comment type="caution">
    <text evidence="1">The sequence shown here is derived from an EMBL/GenBank/DDBJ whole genome shotgun (WGS) entry which is preliminary data.</text>
</comment>
<reference evidence="2" key="1">
    <citation type="journal article" date="2019" name="Int. J. Syst. Evol. Microbiol.">
        <title>The Global Catalogue of Microorganisms (GCM) 10K type strain sequencing project: providing services to taxonomists for standard genome sequencing and annotation.</title>
        <authorList>
            <consortium name="The Broad Institute Genomics Platform"/>
            <consortium name="The Broad Institute Genome Sequencing Center for Infectious Disease"/>
            <person name="Wu L."/>
            <person name="Ma J."/>
        </authorList>
    </citation>
    <scope>NUCLEOTIDE SEQUENCE [LARGE SCALE GENOMIC DNA]</scope>
    <source>
        <strain evidence="2">DT92</strain>
    </source>
</reference>
<accession>A0ABW5AWY6</accession>
<sequence>MLLVFVKHILKIPKIKFPYHQEYLKKIGKNKNAKYFNQVIEKRIAQLEEETANSSKGN</sequence>
<evidence type="ECO:0000313" key="1">
    <source>
        <dbReference type="EMBL" id="MFD2186800.1"/>
    </source>
</evidence>
<dbReference type="Proteomes" id="UP001597344">
    <property type="component" value="Unassembled WGS sequence"/>
</dbReference>
<proteinExistence type="predicted"/>
<keyword evidence="2" id="KW-1185">Reference proteome</keyword>
<name>A0ABW5AWY6_9FLAO</name>
<dbReference type="RefSeq" id="WP_378319797.1">
    <property type="nucleotide sequence ID" value="NZ_JBHUHY010000004.1"/>
</dbReference>
<organism evidence="1 2">
    <name type="scientific">Aquimarina celericrescens</name>
    <dbReference type="NCBI Taxonomy" id="1964542"/>
    <lineage>
        <taxon>Bacteria</taxon>
        <taxon>Pseudomonadati</taxon>
        <taxon>Bacteroidota</taxon>
        <taxon>Flavobacteriia</taxon>
        <taxon>Flavobacteriales</taxon>
        <taxon>Flavobacteriaceae</taxon>
        <taxon>Aquimarina</taxon>
    </lineage>
</organism>
<gene>
    <name evidence="1" type="ORF">ACFSJT_08360</name>
</gene>
<evidence type="ECO:0000313" key="2">
    <source>
        <dbReference type="Proteomes" id="UP001597344"/>
    </source>
</evidence>
<dbReference type="EMBL" id="JBHUHY010000004">
    <property type="protein sequence ID" value="MFD2186800.1"/>
    <property type="molecule type" value="Genomic_DNA"/>
</dbReference>